<name>A0ABV5EWN1_9FLAO</name>
<protein>
    <submittedName>
        <fullName evidence="1">Uncharacterized protein</fullName>
    </submittedName>
</protein>
<gene>
    <name evidence="1" type="ORF">ACFFVB_00710</name>
</gene>
<organism evidence="1 2">
    <name type="scientific">Formosa undariae</name>
    <dbReference type="NCBI Taxonomy" id="1325436"/>
    <lineage>
        <taxon>Bacteria</taxon>
        <taxon>Pseudomonadati</taxon>
        <taxon>Bacteroidota</taxon>
        <taxon>Flavobacteriia</taxon>
        <taxon>Flavobacteriales</taxon>
        <taxon>Flavobacteriaceae</taxon>
        <taxon>Formosa</taxon>
    </lineage>
</organism>
<sequence>MKKAILSVIGILAIFITFSFTNFNVENERVFKITSEHPIVFDMVQNGKTTKGLQTPYEFKFTGNAGDFIFKSNKAHEKLKVSVEDQKSRLTANWEIIVLTIESDTMKTFGMN</sequence>
<reference evidence="1 2" key="1">
    <citation type="submission" date="2024-09" db="EMBL/GenBank/DDBJ databases">
        <authorList>
            <person name="Sun Q."/>
            <person name="Mori K."/>
        </authorList>
    </citation>
    <scope>NUCLEOTIDE SEQUENCE [LARGE SCALE GENOMIC DNA]</scope>
    <source>
        <strain evidence="1 2">CECT 8286</strain>
    </source>
</reference>
<evidence type="ECO:0000313" key="1">
    <source>
        <dbReference type="EMBL" id="MFB9051585.1"/>
    </source>
</evidence>
<dbReference type="EMBL" id="JBHMEZ010000001">
    <property type="protein sequence ID" value="MFB9051585.1"/>
    <property type="molecule type" value="Genomic_DNA"/>
</dbReference>
<proteinExistence type="predicted"/>
<evidence type="ECO:0000313" key="2">
    <source>
        <dbReference type="Proteomes" id="UP001589605"/>
    </source>
</evidence>
<dbReference type="Proteomes" id="UP001589605">
    <property type="component" value="Unassembled WGS sequence"/>
</dbReference>
<dbReference type="RefSeq" id="WP_382380148.1">
    <property type="nucleotide sequence ID" value="NZ_JBHMEZ010000001.1"/>
</dbReference>
<keyword evidence="2" id="KW-1185">Reference proteome</keyword>
<accession>A0ABV5EWN1</accession>
<comment type="caution">
    <text evidence="1">The sequence shown here is derived from an EMBL/GenBank/DDBJ whole genome shotgun (WGS) entry which is preliminary data.</text>
</comment>